<organism evidence="3">
    <name type="scientific">Caenorhabditis remanei</name>
    <name type="common">Caenorhabditis vulgaris</name>
    <dbReference type="NCBI Taxonomy" id="31234"/>
    <lineage>
        <taxon>Eukaryota</taxon>
        <taxon>Metazoa</taxon>
        <taxon>Ecdysozoa</taxon>
        <taxon>Nematoda</taxon>
        <taxon>Chromadorea</taxon>
        <taxon>Rhabditida</taxon>
        <taxon>Rhabditina</taxon>
        <taxon>Rhabditomorpha</taxon>
        <taxon>Rhabditoidea</taxon>
        <taxon>Rhabditidae</taxon>
        <taxon>Peloderinae</taxon>
        <taxon>Caenorhabditis</taxon>
    </lineage>
</organism>
<dbReference type="OMA" id="NNQENAV"/>
<gene>
    <name evidence="1" type="ORF">CRE_03250</name>
    <name evidence="2" type="ORF">GCK72_023431</name>
</gene>
<sequence>MNHSIENIVQQDNNNIVEEVNHVQKETLKRKNVWVIEIPAKIFKEDIEDPCSSNAYPTKEIMGIYVPMKPDYSRLPKGFSLGKLAHEKYAGIVYCELYDRYEIQIYCRLFEHFSYYPIYLFDQDIWIPAHVHAYAEVLKFRTPPSVLMAEARSRPTVN</sequence>
<dbReference type="FunCoup" id="E3MMK5">
    <property type="interactions" value="1791"/>
</dbReference>
<accession>E3MMK5</accession>
<dbReference type="KEGG" id="crq:GCK72_023431"/>
<evidence type="ECO:0000313" key="4">
    <source>
        <dbReference type="Proteomes" id="UP000483820"/>
    </source>
</evidence>
<dbReference type="EMBL" id="WUAV01000006">
    <property type="protein sequence ID" value="KAF1746973.1"/>
    <property type="molecule type" value="Genomic_DNA"/>
</dbReference>
<dbReference type="Proteomes" id="UP000483820">
    <property type="component" value="Chromosome X"/>
</dbReference>
<name>E3MMK5_CAERE</name>
<proteinExistence type="predicted"/>
<dbReference type="CTD" id="9797891"/>
<evidence type="ECO:0000313" key="1">
    <source>
        <dbReference type="EMBL" id="EFP05011.1"/>
    </source>
</evidence>
<dbReference type="AlphaFoldDB" id="E3MMK5"/>
<dbReference type="EMBL" id="DS268457">
    <property type="protein sequence ID" value="EFP05011.1"/>
    <property type="molecule type" value="Genomic_DNA"/>
</dbReference>
<evidence type="ECO:0000313" key="3">
    <source>
        <dbReference type="Proteomes" id="UP000008281"/>
    </source>
</evidence>
<dbReference type="OrthoDB" id="5860207at2759"/>
<protein>
    <submittedName>
        <fullName evidence="1">Uncharacterized protein</fullName>
    </submittedName>
</protein>
<dbReference type="GeneID" id="9797891"/>
<keyword evidence="3" id="KW-1185">Reference proteome</keyword>
<dbReference type="Proteomes" id="UP000008281">
    <property type="component" value="Unassembled WGS sequence"/>
</dbReference>
<dbReference type="eggNOG" id="ENOG502TI2T">
    <property type="taxonomic scope" value="Eukaryota"/>
</dbReference>
<reference evidence="1" key="1">
    <citation type="submission" date="2007-07" db="EMBL/GenBank/DDBJ databases">
        <title>PCAP assembly of the Caenorhabditis remanei genome.</title>
        <authorList>
            <consortium name="The Caenorhabditis remanei Sequencing Consortium"/>
            <person name="Wilson R.K."/>
        </authorList>
    </citation>
    <scope>NUCLEOTIDE SEQUENCE [LARGE SCALE GENOMIC DNA]</scope>
    <source>
        <strain evidence="1">PB4641</strain>
    </source>
</reference>
<dbReference type="RefSeq" id="XP_003102624.1">
    <property type="nucleotide sequence ID" value="XM_003102576.1"/>
</dbReference>
<dbReference type="HOGENOM" id="CLU_118742_0_0_1"/>
<reference evidence="2 4" key="2">
    <citation type="submission" date="2019-12" db="EMBL/GenBank/DDBJ databases">
        <title>Chromosome-level assembly of the Caenorhabditis remanei genome.</title>
        <authorList>
            <person name="Teterina A.A."/>
            <person name="Willis J.H."/>
            <person name="Phillips P.C."/>
        </authorList>
    </citation>
    <scope>NUCLEOTIDE SEQUENCE [LARGE SCALE GENOMIC DNA]</scope>
    <source>
        <strain evidence="2 4">PX506</strain>
        <tissue evidence="2">Whole organism</tissue>
    </source>
</reference>
<evidence type="ECO:0000313" key="2">
    <source>
        <dbReference type="EMBL" id="KAF1746973.1"/>
    </source>
</evidence>